<evidence type="ECO:0000256" key="1">
    <source>
        <dbReference type="SAM" id="MobiDB-lite"/>
    </source>
</evidence>
<dbReference type="Pfam" id="PF23394">
    <property type="entry name" value="DUF7102"/>
    <property type="match status" value="1"/>
</dbReference>
<comment type="caution">
    <text evidence="4">The sequence shown here is derived from an EMBL/GenBank/DDBJ whole genome shotgun (WGS) entry which is preliminary data.</text>
</comment>
<dbReference type="KEGG" id="ssck:SPSK_04909"/>
<sequence>MIRADNDVLWKDPLQPLTEKQLQAAADSHEYARANDLVLALETNDHLQYHYGVAADEQRRIPAAERSLADDHLPPLVLQPTKIEELWIVPRRVAGVLEAACRWLTEDELKACEEAVVSNESKTVRSAAEQARTLKLETPLLLTDPDEDYAELQRITTAALNRGEGCVRNHGMVQSVQEEQELFTVPTHASAYASRLEEGVRTETMAVSELSIRSLVALMASTEWTDQDQAAFLDKQTPIPSFTSRYVSPPLPPVDDFECYYPQGDACLVSDASDVSSGISEALEEAESLLTKQAGDNWVDDGIDLSLPSFSDYTFDDSMTILCSHVPTLHPQSQQESELSMSISPSLKELSQHNTPPYISADDELFSAWINESMVDGERSAADIITQPCSDTPLETTQKSSYETRSDDSIQDESYEELTEEALFALEANDIVVQAKVPLPDVGIESSLPGWHGVGADALDMLQWIINDTKAAFQGLYLHGEDSMFLLPHVDLDELSKQYTNVGEETLNVDLQSFETATAFMETVPDVQSMLINSITPVVFLPGFYNDAPLDVLWDKPNESTDAEAFALPNDSMTPKEDPASPSKSVQGKSRSSPKVSSQIILEEQSIQKQTPGETGDIWRDLMTQHKRRKQERALGTSTASSAKAPTCQKTIQIKAPELLLGFRAFADPPFELSEQDKSHGACDDGAVQPPSSTKQSSTILIQKGPAIHPVDTGTTRLFKAILSMSIPRTLRTMLETLLPNLEFVERDYQQTHPGYGGIDASFEADLVVSPSTGLIMATMVDVRQTDSQKRPIFQNRVAAVAPRYEMLHVLIYRNNARPIRSDEADMHDELPELSPSDAMALAQLQGFLHSLPCKVSASYVGGGEQAVAEWAASLVVQEAKKDGQQQRAIEVEMYLVEEETRWELFLRQACLNVYDAQIVLGVLLAATGRQPRDTTDGIHAVTRIFQMPTEECLQRLGSLVGCRSAVAAMKRLFGDSADSESPLSIKQRQHNSAED</sequence>
<dbReference type="OrthoDB" id="3647246at2759"/>
<feature type="region of interest" description="Disordered" evidence="1">
    <location>
        <begin position="567"/>
        <end position="648"/>
    </location>
</feature>
<feature type="region of interest" description="Disordered" evidence="1">
    <location>
        <begin position="387"/>
        <end position="411"/>
    </location>
</feature>
<dbReference type="InterPro" id="IPR057559">
    <property type="entry name" value="SAM_6"/>
</dbReference>
<evidence type="ECO:0000313" key="4">
    <source>
        <dbReference type="EMBL" id="KJR80237.1"/>
    </source>
</evidence>
<feature type="compositionally biased region" description="Polar residues" evidence="1">
    <location>
        <begin position="636"/>
        <end position="648"/>
    </location>
</feature>
<dbReference type="Proteomes" id="UP000033710">
    <property type="component" value="Unassembled WGS sequence"/>
</dbReference>
<organism evidence="4 5">
    <name type="scientific">Sporothrix schenckii 1099-18</name>
    <dbReference type="NCBI Taxonomy" id="1397361"/>
    <lineage>
        <taxon>Eukaryota</taxon>
        <taxon>Fungi</taxon>
        <taxon>Dikarya</taxon>
        <taxon>Ascomycota</taxon>
        <taxon>Pezizomycotina</taxon>
        <taxon>Sordariomycetes</taxon>
        <taxon>Sordariomycetidae</taxon>
        <taxon>Ophiostomatales</taxon>
        <taxon>Ophiostomataceae</taxon>
        <taxon>Sporothrix</taxon>
    </lineage>
</organism>
<dbReference type="RefSeq" id="XP_016582913.1">
    <property type="nucleotide sequence ID" value="XM_016731669.1"/>
</dbReference>
<dbReference type="Pfam" id="PF23395">
    <property type="entry name" value="SAM_6"/>
    <property type="match status" value="1"/>
</dbReference>
<dbReference type="InterPro" id="IPR055528">
    <property type="entry name" value="DUF7102"/>
</dbReference>
<reference evidence="4 5" key="2">
    <citation type="journal article" date="2015" name="Eukaryot. Cell">
        <title>Asexual propagation of a virulent clone complex in a human and feline outbreak of sporotrichosis.</title>
        <authorList>
            <person name="Teixeira Mde M."/>
            <person name="Rodrigues A.M."/>
            <person name="Tsui C.K."/>
            <person name="de Almeida L.G."/>
            <person name="Van Diepeningen A.D."/>
            <person name="van den Ende B.G."/>
            <person name="Fernandes G.F."/>
            <person name="Kano R."/>
            <person name="Hamelin R.C."/>
            <person name="Lopes-Bezerra L.M."/>
            <person name="Vasconcelos A.T."/>
            <person name="de Hoog S."/>
            <person name="de Camargo Z.P."/>
            <person name="Felipe M.S."/>
        </authorList>
    </citation>
    <scope>NUCLEOTIDE SEQUENCE [LARGE SCALE GENOMIC DNA]</scope>
    <source>
        <strain evidence="4 5">1099-18</strain>
    </source>
</reference>
<dbReference type="EMBL" id="AXCR01000012">
    <property type="protein sequence ID" value="KJR80237.1"/>
    <property type="molecule type" value="Genomic_DNA"/>
</dbReference>
<gene>
    <name evidence="4" type="ORF">SPSK_04909</name>
</gene>
<evidence type="ECO:0000259" key="2">
    <source>
        <dbReference type="Pfam" id="PF23394"/>
    </source>
</evidence>
<accession>A0A0F2LRV0</accession>
<evidence type="ECO:0000313" key="5">
    <source>
        <dbReference type="Proteomes" id="UP000033710"/>
    </source>
</evidence>
<name>A0A0F2LRV0_SPOSC</name>
<protein>
    <submittedName>
        <fullName evidence="4">Uncharacterized protein</fullName>
    </submittedName>
</protein>
<feature type="domain" description="DUF7102" evidence="2">
    <location>
        <begin position="722"/>
        <end position="881"/>
    </location>
</feature>
<feature type="compositionally biased region" description="Polar residues" evidence="1">
    <location>
        <begin position="387"/>
        <end position="401"/>
    </location>
</feature>
<dbReference type="GeneID" id="27666946"/>
<dbReference type="VEuPathDB" id="FungiDB:SPSK_04909"/>
<dbReference type="AlphaFoldDB" id="A0A0F2LRV0"/>
<proteinExistence type="predicted"/>
<reference evidence="4 5" key="1">
    <citation type="journal article" date="2014" name="BMC Genomics">
        <title>Comparative genomics of the major fungal agents of human and animal Sporotrichosis: Sporothrix schenckii and Sporothrix brasiliensis.</title>
        <authorList>
            <person name="Teixeira M.M."/>
            <person name="de Almeida L.G."/>
            <person name="Kubitschek-Barreira P."/>
            <person name="Alves F.L."/>
            <person name="Kioshima E.S."/>
            <person name="Abadio A.K."/>
            <person name="Fernandes L."/>
            <person name="Derengowski L.S."/>
            <person name="Ferreira K.S."/>
            <person name="Souza R.C."/>
            <person name="Ruiz J.C."/>
            <person name="de Andrade N.C."/>
            <person name="Paes H.C."/>
            <person name="Nicola A.M."/>
            <person name="Albuquerque P."/>
            <person name="Gerber A.L."/>
            <person name="Martins V.P."/>
            <person name="Peconick L.D."/>
            <person name="Neto A.V."/>
            <person name="Chaucanez C.B."/>
            <person name="Silva P.A."/>
            <person name="Cunha O.L."/>
            <person name="de Oliveira F.F."/>
            <person name="dos Santos T.C."/>
            <person name="Barros A.L."/>
            <person name="Soares M.A."/>
            <person name="de Oliveira L.M."/>
            <person name="Marini M.M."/>
            <person name="Villalobos-Duno H."/>
            <person name="Cunha M.M."/>
            <person name="de Hoog S."/>
            <person name="da Silveira J.F."/>
            <person name="Henrissat B."/>
            <person name="Nino-Vega G.A."/>
            <person name="Cisalpino P.S."/>
            <person name="Mora-Montes H.M."/>
            <person name="Almeida S.R."/>
            <person name="Stajich J.E."/>
            <person name="Lopes-Bezerra L.M."/>
            <person name="Vasconcelos A.T."/>
            <person name="Felipe M.S."/>
        </authorList>
    </citation>
    <scope>NUCLEOTIDE SEQUENCE [LARGE SCALE GENOMIC DNA]</scope>
    <source>
        <strain evidence="4 5">1099-18</strain>
    </source>
</reference>
<feature type="domain" description="SAM-like" evidence="3">
    <location>
        <begin position="898"/>
        <end position="972"/>
    </location>
</feature>
<feature type="compositionally biased region" description="Polar residues" evidence="1">
    <location>
        <begin position="582"/>
        <end position="613"/>
    </location>
</feature>
<feature type="region of interest" description="Disordered" evidence="1">
    <location>
        <begin position="675"/>
        <end position="694"/>
    </location>
</feature>
<evidence type="ECO:0000259" key="3">
    <source>
        <dbReference type="Pfam" id="PF23395"/>
    </source>
</evidence>